<dbReference type="PANTHER" id="PTHR42813:SF2">
    <property type="entry name" value="DEHYDROGENASE, ZINC-CONTAINING, PUTATIVE (AFU_ORTHOLOGUE AFUA_2G02810)-RELATED"/>
    <property type="match status" value="1"/>
</dbReference>
<evidence type="ECO:0000256" key="3">
    <source>
        <dbReference type="ARBA" id="ARBA00022833"/>
    </source>
</evidence>
<feature type="domain" description="Alcohol dehydrogenase-like N-terminal" evidence="7">
    <location>
        <begin position="28"/>
        <end position="135"/>
    </location>
</feature>
<evidence type="ECO:0000313" key="8">
    <source>
        <dbReference type="EMBL" id="CAG8406798.1"/>
    </source>
</evidence>
<dbReference type="Proteomes" id="UP001152649">
    <property type="component" value="Unassembled WGS sequence"/>
</dbReference>
<evidence type="ECO:0000256" key="5">
    <source>
        <dbReference type="RuleBase" id="RU361277"/>
    </source>
</evidence>
<gene>
    <name evidence="8" type="ORF">PSALAMII_LOCUS8376</name>
</gene>
<feature type="domain" description="Alcohol dehydrogenase-like C-terminal" evidence="6">
    <location>
        <begin position="220"/>
        <end position="328"/>
    </location>
</feature>
<evidence type="ECO:0000259" key="7">
    <source>
        <dbReference type="Pfam" id="PF08240"/>
    </source>
</evidence>
<dbReference type="PANTHER" id="PTHR42813">
    <property type="entry name" value="ZINC-TYPE ALCOHOL DEHYDROGENASE-LIKE"/>
    <property type="match status" value="1"/>
</dbReference>
<evidence type="ECO:0000256" key="4">
    <source>
        <dbReference type="ARBA" id="ARBA00023002"/>
    </source>
</evidence>
<accession>A0A9W4JR81</accession>
<reference evidence="8" key="1">
    <citation type="submission" date="2021-07" db="EMBL/GenBank/DDBJ databases">
        <authorList>
            <person name="Branca A.L. A."/>
        </authorList>
    </citation>
    <scope>NUCLEOTIDE SEQUENCE</scope>
</reference>
<keyword evidence="4" id="KW-0560">Oxidoreductase</keyword>
<dbReference type="InterPro" id="IPR013154">
    <property type="entry name" value="ADH-like_N"/>
</dbReference>
<organism evidence="8 9">
    <name type="scientific">Penicillium salamii</name>
    <dbReference type="NCBI Taxonomy" id="1612424"/>
    <lineage>
        <taxon>Eukaryota</taxon>
        <taxon>Fungi</taxon>
        <taxon>Dikarya</taxon>
        <taxon>Ascomycota</taxon>
        <taxon>Pezizomycotina</taxon>
        <taxon>Eurotiomycetes</taxon>
        <taxon>Eurotiomycetidae</taxon>
        <taxon>Eurotiales</taxon>
        <taxon>Aspergillaceae</taxon>
        <taxon>Penicillium</taxon>
    </lineage>
</organism>
<evidence type="ECO:0000256" key="2">
    <source>
        <dbReference type="ARBA" id="ARBA00022723"/>
    </source>
</evidence>
<dbReference type="InterPro" id="IPR011032">
    <property type="entry name" value="GroES-like_sf"/>
</dbReference>
<dbReference type="Gene3D" id="3.40.50.720">
    <property type="entry name" value="NAD(P)-binding Rossmann-like Domain"/>
    <property type="match status" value="1"/>
</dbReference>
<comment type="similarity">
    <text evidence="5">Belongs to the zinc-containing alcohol dehydrogenase family.</text>
</comment>
<proteinExistence type="inferred from homology"/>
<keyword evidence="2 5" id="KW-0479">Metal-binding</keyword>
<comment type="cofactor">
    <cofactor evidence="1 5">
        <name>Zn(2+)</name>
        <dbReference type="ChEBI" id="CHEBI:29105"/>
    </cofactor>
</comment>
<dbReference type="InterPro" id="IPR036291">
    <property type="entry name" value="NAD(P)-bd_dom_sf"/>
</dbReference>
<dbReference type="GO" id="GO:0016491">
    <property type="term" value="F:oxidoreductase activity"/>
    <property type="evidence" value="ECO:0007669"/>
    <property type="project" value="UniProtKB-KW"/>
</dbReference>
<dbReference type="Gene3D" id="3.90.180.10">
    <property type="entry name" value="Medium-chain alcohol dehydrogenases, catalytic domain"/>
    <property type="match status" value="1"/>
</dbReference>
<dbReference type="Pfam" id="PF00107">
    <property type="entry name" value="ADH_zinc_N"/>
    <property type="match status" value="1"/>
</dbReference>
<dbReference type="Pfam" id="PF08240">
    <property type="entry name" value="ADH_N"/>
    <property type="match status" value="1"/>
</dbReference>
<name>A0A9W4JR81_9EURO</name>
<dbReference type="InterPro" id="IPR002328">
    <property type="entry name" value="ADH_Zn_CS"/>
</dbReference>
<dbReference type="PROSITE" id="PS00059">
    <property type="entry name" value="ADH_ZINC"/>
    <property type="match status" value="1"/>
</dbReference>
<dbReference type="OrthoDB" id="442947at2759"/>
<dbReference type="GO" id="GO:0008270">
    <property type="term" value="F:zinc ion binding"/>
    <property type="evidence" value="ECO:0007669"/>
    <property type="project" value="InterPro"/>
</dbReference>
<dbReference type="EMBL" id="CAJVPG010000422">
    <property type="protein sequence ID" value="CAG8406798.1"/>
    <property type="molecule type" value="Genomic_DNA"/>
</dbReference>
<keyword evidence="3 5" id="KW-0862">Zinc</keyword>
<dbReference type="InterPro" id="IPR013149">
    <property type="entry name" value="ADH-like_C"/>
</dbReference>
<dbReference type="SUPFAM" id="SSF50129">
    <property type="entry name" value="GroES-like"/>
    <property type="match status" value="1"/>
</dbReference>
<dbReference type="SUPFAM" id="SSF51735">
    <property type="entry name" value="NAD(P)-binding Rossmann-fold domains"/>
    <property type="match status" value="1"/>
</dbReference>
<sequence>MSMKAVVFRGPFDIGIEEGTKPRVQDASDAIVKVKLAGICGSELHMYRGHQKTAAGHIMSILMSMKGHEFTGVVQETGTEVTLFHEGDEVVSIFSTVCLKCWFCLQGLTNRCVNGSAFGTQLLDGGQAEYVRVPFADGTLQHVPSNLDTRLLIMMCDIFPTGYYGALRAIEGLLTQYTSRLTSFSPSEQIGGNYQGKNFTSINSTEKLQQSTIAVLGCGPVGICAIAAARSQGVETVFAIDSVQDRLAEAASFGAIPIMLGRDDVQARVMEETDGRGADAVVEVVGNKAALRSAFDLLRPCGILSSVGFHQGELPFTALECYQKNITVNFGRVPVRTVFEDSL</sequence>
<keyword evidence="9" id="KW-1185">Reference proteome</keyword>
<comment type="caution">
    <text evidence="8">The sequence shown here is derived from an EMBL/GenBank/DDBJ whole genome shotgun (WGS) entry which is preliminary data.</text>
</comment>
<dbReference type="AlphaFoldDB" id="A0A9W4JR81"/>
<protein>
    <submittedName>
        <fullName evidence="8">Uncharacterized protein</fullName>
    </submittedName>
</protein>
<evidence type="ECO:0000256" key="1">
    <source>
        <dbReference type="ARBA" id="ARBA00001947"/>
    </source>
</evidence>
<evidence type="ECO:0000313" key="9">
    <source>
        <dbReference type="Proteomes" id="UP001152649"/>
    </source>
</evidence>
<evidence type="ECO:0000259" key="6">
    <source>
        <dbReference type="Pfam" id="PF00107"/>
    </source>
</evidence>